<name>A0ABP8M396_9BACT</name>
<organism evidence="9 10">
    <name type="scientific">Ravibacter arvi</name>
    <dbReference type="NCBI Taxonomy" id="2051041"/>
    <lineage>
        <taxon>Bacteria</taxon>
        <taxon>Pseudomonadati</taxon>
        <taxon>Bacteroidota</taxon>
        <taxon>Cytophagia</taxon>
        <taxon>Cytophagales</taxon>
        <taxon>Spirosomataceae</taxon>
        <taxon>Ravibacter</taxon>
    </lineage>
</organism>
<keyword evidence="10" id="KW-1185">Reference proteome</keyword>
<evidence type="ECO:0000259" key="8">
    <source>
        <dbReference type="Pfam" id="PF12704"/>
    </source>
</evidence>
<feature type="transmembrane region" description="Helical" evidence="6">
    <location>
        <begin position="408"/>
        <end position="432"/>
    </location>
</feature>
<dbReference type="PANTHER" id="PTHR30572:SF18">
    <property type="entry name" value="ABC-TYPE MACROLIDE FAMILY EXPORT SYSTEM PERMEASE COMPONENT 2"/>
    <property type="match status" value="1"/>
</dbReference>
<evidence type="ECO:0000256" key="2">
    <source>
        <dbReference type="ARBA" id="ARBA00022475"/>
    </source>
</evidence>
<feature type="transmembrane region" description="Helical" evidence="6">
    <location>
        <begin position="761"/>
        <end position="779"/>
    </location>
</feature>
<evidence type="ECO:0000256" key="6">
    <source>
        <dbReference type="SAM" id="Phobius"/>
    </source>
</evidence>
<feature type="domain" description="MacB-like periplasmic core" evidence="8">
    <location>
        <begin position="31"/>
        <end position="264"/>
    </location>
</feature>
<feature type="transmembrane region" description="Helical" evidence="6">
    <location>
        <begin position="712"/>
        <end position="734"/>
    </location>
</feature>
<keyword evidence="4 6" id="KW-1133">Transmembrane helix</keyword>
<dbReference type="Proteomes" id="UP001501508">
    <property type="component" value="Unassembled WGS sequence"/>
</dbReference>
<dbReference type="EMBL" id="BAABEY010000026">
    <property type="protein sequence ID" value="GAA4442253.1"/>
    <property type="molecule type" value="Genomic_DNA"/>
</dbReference>
<gene>
    <name evidence="9" type="ORF">GCM10023091_28690</name>
</gene>
<evidence type="ECO:0000256" key="4">
    <source>
        <dbReference type="ARBA" id="ARBA00022989"/>
    </source>
</evidence>
<dbReference type="PANTHER" id="PTHR30572">
    <property type="entry name" value="MEMBRANE COMPONENT OF TRANSPORTER-RELATED"/>
    <property type="match status" value="1"/>
</dbReference>
<feature type="domain" description="ABC3 transporter permease C-terminal" evidence="7">
    <location>
        <begin position="321"/>
        <end position="435"/>
    </location>
</feature>
<feature type="transmembrane region" description="Helical" evidence="6">
    <location>
        <begin position="29"/>
        <end position="49"/>
    </location>
</feature>
<keyword evidence="5 6" id="KW-0472">Membrane</keyword>
<dbReference type="Pfam" id="PF12704">
    <property type="entry name" value="MacB_PCD"/>
    <property type="match status" value="2"/>
</dbReference>
<feature type="transmembrane region" description="Helical" evidence="6">
    <location>
        <begin position="453"/>
        <end position="475"/>
    </location>
</feature>
<feature type="domain" description="ABC3 transporter permease C-terminal" evidence="7">
    <location>
        <begin position="714"/>
        <end position="825"/>
    </location>
</feature>
<evidence type="ECO:0000313" key="9">
    <source>
        <dbReference type="EMBL" id="GAA4442253.1"/>
    </source>
</evidence>
<dbReference type="InterPro" id="IPR025857">
    <property type="entry name" value="MacB_PCD"/>
</dbReference>
<feature type="transmembrane region" description="Helical" evidence="6">
    <location>
        <begin position="369"/>
        <end position="388"/>
    </location>
</feature>
<reference evidence="10" key="1">
    <citation type="journal article" date="2019" name="Int. J. Syst. Evol. Microbiol.">
        <title>The Global Catalogue of Microorganisms (GCM) 10K type strain sequencing project: providing services to taxonomists for standard genome sequencing and annotation.</title>
        <authorList>
            <consortium name="The Broad Institute Genomics Platform"/>
            <consortium name="The Broad Institute Genome Sequencing Center for Infectious Disease"/>
            <person name="Wu L."/>
            <person name="Ma J."/>
        </authorList>
    </citation>
    <scope>NUCLEOTIDE SEQUENCE [LARGE SCALE GENOMIC DNA]</scope>
    <source>
        <strain evidence="10">JCM 31920</strain>
    </source>
</reference>
<comment type="subcellular location">
    <subcellularLocation>
        <location evidence="1">Cell membrane</location>
        <topology evidence="1">Multi-pass membrane protein</topology>
    </subcellularLocation>
</comment>
<evidence type="ECO:0000256" key="1">
    <source>
        <dbReference type="ARBA" id="ARBA00004651"/>
    </source>
</evidence>
<proteinExistence type="predicted"/>
<evidence type="ECO:0000313" key="10">
    <source>
        <dbReference type="Proteomes" id="UP001501508"/>
    </source>
</evidence>
<evidence type="ECO:0000256" key="3">
    <source>
        <dbReference type="ARBA" id="ARBA00022692"/>
    </source>
</evidence>
<evidence type="ECO:0000259" key="7">
    <source>
        <dbReference type="Pfam" id="PF02687"/>
    </source>
</evidence>
<dbReference type="InterPro" id="IPR003838">
    <property type="entry name" value="ABC3_permease_C"/>
</dbReference>
<dbReference type="InterPro" id="IPR050250">
    <property type="entry name" value="Macrolide_Exporter_MacB"/>
</dbReference>
<keyword evidence="3 6" id="KW-0812">Transmembrane</keyword>
<protein>
    <submittedName>
        <fullName evidence="9">ABC transporter permease</fullName>
    </submittedName>
</protein>
<sequence length="832" mass="93255">MASTRHLTQIDMFRLTLKNSLRHFVRNRLFTFLNILGLTIGISACWVIYRYVRFELSYERGLPDKENIHRVVSKISYSEEEGSYSAGISRPIYFFLKEEPVRSLKRAVPVYKIWGRQVMIPAHGKQAGRLEDLDFEKNMLVATEPAYFEMVNYRWLAGNQHQALRNPDEVVLTEARARFYYPGLTFDEMIGQPLIYEDSLQHTITGVVAALDYPSEFNGQEFFLVKKREQDNTLEEWTNTNSSDRVYIQTKDDKAAAEVLEQINSTVAAKYKQLTAKRELKGTYHRTLELLPLQASHFSTFLNERGQSKTSRTVIFGLIGVGVFLLVLACINYVNLTTAQMPQRHKEIGIRKTLGSAGRHLISQLMMETVVVVLASFLCSIVVSQVGVGLLGDLMSEESRAFADPETLVIFLVAVLLVTTFLAGMYPAWLITRVNAVAIFRNKASGRVGNLSLRKILIVFQFVIAQVFIVSALIVGQQLRYTLQKDMGFNKDAVVTVAIPFKLYANPQVHEKKITLANEFRNIPGVKELAMGTEPLSENYSSSNFVYSDAPNLAPVGMQVFKKYVDTAYVQFYDLKLLAGTNLSASDTTKEFVLNETAVRAFGFKNPGDAVGKMLGYMGRRYPVVGVVSDFHQQDFHQAIQPLTLLSGKTSLSAYNIRLDGSDRAGWPATLAALKTTWGTFFPEEMFSYHFYDESIAAMYKKEQQLHKLTNLSTGIAVVISCLGLFGLASLTAFQRSKEIGIRKVLGASVPGIVRMLSGEFVMMVLLAALIAAPVVWWACNKWLEDFVYRIEISWAPFVLGGVVAVLAALSTVSYQGIKAAMTNPVESLRND</sequence>
<feature type="transmembrane region" description="Helical" evidence="6">
    <location>
        <begin position="795"/>
        <end position="815"/>
    </location>
</feature>
<feature type="domain" description="MacB-like periplasmic core" evidence="8">
    <location>
        <begin position="463"/>
        <end position="658"/>
    </location>
</feature>
<evidence type="ECO:0000256" key="5">
    <source>
        <dbReference type="ARBA" id="ARBA00023136"/>
    </source>
</evidence>
<comment type="caution">
    <text evidence="9">The sequence shown here is derived from an EMBL/GenBank/DDBJ whole genome shotgun (WGS) entry which is preliminary data.</text>
</comment>
<dbReference type="Pfam" id="PF02687">
    <property type="entry name" value="FtsX"/>
    <property type="match status" value="2"/>
</dbReference>
<keyword evidence="2" id="KW-1003">Cell membrane</keyword>
<accession>A0ABP8M396</accession>
<feature type="transmembrane region" description="Helical" evidence="6">
    <location>
        <begin position="314"/>
        <end position="336"/>
    </location>
</feature>